<dbReference type="PANTHER" id="PTHR10668:SF104">
    <property type="entry name" value="AMINE OXIDASE DOMAIN-CONTAINING PROTEIN"/>
    <property type="match status" value="1"/>
</dbReference>
<evidence type="ECO:0000313" key="7">
    <source>
        <dbReference type="Proteomes" id="UP000813462"/>
    </source>
</evidence>
<dbReference type="Proteomes" id="UP000813462">
    <property type="component" value="Unassembled WGS sequence"/>
</dbReference>
<dbReference type="GO" id="GO:0005759">
    <property type="term" value="C:mitochondrial matrix"/>
    <property type="evidence" value="ECO:0007669"/>
    <property type="project" value="UniProtKB-SubCell"/>
</dbReference>
<evidence type="ECO:0000256" key="4">
    <source>
        <dbReference type="ARBA" id="ARBA00040298"/>
    </source>
</evidence>
<evidence type="ECO:0000256" key="1">
    <source>
        <dbReference type="ARBA" id="ARBA00004305"/>
    </source>
</evidence>
<proteinExistence type="predicted"/>
<reference evidence="6" key="1">
    <citation type="journal article" date="2021" name="Front. Plant Sci.">
        <title>Chromosome-Scale Genome Assembly for Chinese Sour Jujube and Insights Into Its Genome Evolution and Domestication Signature.</title>
        <authorList>
            <person name="Shen L.-Y."/>
            <person name="Luo H."/>
            <person name="Wang X.-L."/>
            <person name="Wang X.-M."/>
            <person name="Qiu X.-J."/>
            <person name="Liu H."/>
            <person name="Zhou S.-S."/>
            <person name="Jia K.-H."/>
            <person name="Nie S."/>
            <person name="Bao Y.-T."/>
            <person name="Zhang R.-G."/>
            <person name="Yun Q.-Z."/>
            <person name="Chai Y.-H."/>
            <person name="Lu J.-Y."/>
            <person name="Li Y."/>
            <person name="Zhao S.-W."/>
            <person name="Mao J.-F."/>
            <person name="Jia S.-G."/>
            <person name="Mao Y.-M."/>
        </authorList>
    </citation>
    <scope>NUCLEOTIDE SEQUENCE</scope>
    <source>
        <strain evidence="6">AT0</strain>
        <tissue evidence="6">Leaf</tissue>
    </source>
</reference>
<evidence type="ECO:0000256" key="3">
    <source>
        <dbReference type="ARBA" id="ARBA00038825"/>
    </source>
</evidence>
<sequence length="525" mass="57657">MWGRSFSSITSSTRNALKDKKWDVIVVGGGHNGLTAAAYLARAGLSIAVLERRHLIGGAAVTEELIPGFKFSRCSYLHSLLRPTIVRELELMRHGLKLLKPMASSFTPCLDGRYLLLGLNDQRDHLEISKFSRLDADAYPRCYIITHFRDCYFYISISHIIWEFIDLLLSPTSKVLNKWFESDVLKATLAGDAIIGSMVSIQTSGSGYVLLHHVMGETDGDRNIWSHVEGGMGSISVAISNAAKEAGAYIVTDAEVSQLVVEESGRVNGVLLADGTQVYSSIVLSNATPYTTFMDLVPHSLLPEDFLRAIKNSDYSSGTTKINVAVDRLPHFQCCKLGHPEVGPQHTATIRIGSESMEEIDSACQDAWNGIPSRRPVMEMTIPSSLDKTISSPGKHVVSLFTQYTPYKPSDGSWEDPTYRESYASRCFKLIDEYAPNFSSSIIGYDMLTPPDLEREFGLTGGNIFHGAMGLDSLFFMRPVKGWSDYRTPVRGLYMCGSGSHPGGGVMGAPGRNAALVVLHDLTQH</sequence>
<accession>A0A978UYH0</accession>
<evidence type="ECO:0000313" key="6">
    <source>
        <dbReference type="EMBL" id="KAH7520036.1"/>
    </source>
</evidence>
<gene>
    <name evidence="6" type="ORF">FEM48_Zijuj08G0101100</name>
</gene>
<dbReference type="EMBL" id="JAEACU010000008">
    <property type="protein sequence ID" value="KAH7520036.1"/>
    <property type="molecule type" value="Genomic_DNA"/>
</dbReference>
<evidence type="ECO:0000256" key="2">
    <source>
        <dbReference type="ARBA" id="ARBA00037217"/>
    </source>
</evidence>
<dbReference type="AlphaFoldDB" id="A0A978UYH0"/>
<dbReference type="Pfam" id="PF13450">
    <property type="entry name" value="NAD_binding_8"/>
    <property type="match status" value="1"/>
</dbReference>
<dbReference type="Pfam" id="PF01593">
    <property type="entry name" value="Amino_oxidase"/>
    <property type="match status" value="1"/>
</dbReference>
<comment type="caution">
    <text evidence="6">The sequence shown here is derived from an EMBL/GenBank/DDBJ whole genome shotgun (WGS) entry which is preliminary data.</text>
</comment>
<dbReference type="PANTHER" id="PTHR10668">
    <property type="entry name" value="PHYTOENE DEHYDROGENASE"/>
    <property type="match status" value="1"/>
</dbReference>
<organism evidence="6 7">
    <name type="scientific">Ziziphus jujuba var. spinosa</name>
    <dbReference type="NCBI Taxonomy" id="714518"/>
    <lineage>
        <taxon>Eukaryota</taxon>
        <taxon>Viridiplantae</taxon>
        <taxon>Streptophyta</taxon>
        <taxon>Embryophyta</taxon>
        <taxon>Tracheophyta</taxon>
        <taxon>Spermatophyta</taxon>
        <taxon>Magnoliopsida</taxon>
        <taxon>eudicotyledons</taxon>
        <taxon>Gunneridae</taxon>
        <taxon>Pentapetalae</taxon>
        <taxon>rosids</taxon>
        <taxon>fabids</taxon>
        <taxon>Rosales</taxon>
        <taxon>Rhamnaceae</taxon>
        <taxon>Paliureae</taxon>
        <taxon>Ziziphus</taxon>
    </lineage>
</organism>
<comment type="subcellular location">
    <subcellularLocation>
        <location evidence="1">Mitochondrion matrix</location>
    </subcellularLocation>
</comment>
<dbReference type="SUPFAM" id="SSF51905">
    <property type="entry name" value="FAD/NAD(P)-binding domain"/>
    <property type="match status" value="1"/>
</dbReference>
<dbReference type="InterPro" id="IPR036188">
    <property type="entry name" value="FAD/NAD-bd_sf"/>
</dbReference>
<dbReference type="InterPro" id="IPR002937">
    <property type="entry name" value="Amino_oxidase"/>
</dbReference>
<name>A0A978UYH0_ZIZJJ</name>
<comment type="function">
    <text evidence="2">Probable oxidoreductase that may play a role as regulator of mitochondrial function.</text>
</comment>
<evidence type="ECO:0000259" key="5">
    <source>
        <dbReference type="Pfam" id="PF01593"/>
    </source>
</evidence>
<dbReference type="Gene3D" id="3.50.50.60">
    <property type="entry name" value="FAD/NAD(P)-binding domain"/>
    <property type="match status" value="2"/>
</dbReference>
<comment type="subunit">
    <text evidence="3">Interacts with COX5B; this interaction may contribute to localize PYROXD2 to the inner face of the inner mitochondrial membrane.</text>
</comment>
<protein>
    <recommendedName>
        <fullName evidence="4">Pyridine nucleotide-disulfide oxidoreductase domain-containing protein 2</fullName>
    </recommendedName>
</protein>
<dbReference type="GO" id="GO:0016491">
    <property type="term" value="F:oxidoreductase activity"/>
    <property type="evidence" value="ECO:0007669"/>
    <property type="project" value="InterPro"/>
</dbReference>
<feature type="domain" description="Amine oxidase" evidence="5">
    <location>
        <begin position="200"/>
        <end position="329"/>
    </location>
</feature>